<protein>
    <recommendedName>
        <fullName evidence="4 10">4-alpha-glucanotransferase</fullName>
        <ecNumber evidence="3 10">2.4.1.25</ecNumber>
    </recommendedName>
    <alternativeName>
        <fullName evidence="8 10">Amylomaltase</fullName>
    </alternativeName>
    <alternativeName>
        <fullName evidence="9 10">Disproportionating enzyme</fullName>
    </alternativeName>
</protein>
<dbReference type="InterPro" id="IPR017853">
    <property type="entry name" value="GH"/>
</dbReference>
<evidence type="ECO:0000256" key="4">
    <source>
        <dbReference type="ARBA" id="ARBA00020295"/>
    </source>
</evidence>
<evidence type="ECO:0000256" key="1">
    <source>
        <dbReference type="ARBA" id="ARBA00000439"/>
    </source>
</evidence>
<dbReference type="SUPFAM" id="SSF51445">
    <property type="entry name" value="(Trans)glycosidases"/>
    <property type="match status" value="1"/>
</dbReference>
<dbReference type="Pfam" id="PF02446">
    <property type="entry name" value="Glyco_hydro_77"/>
    <property type="match status" value="1"/>
</dbReference>
<dbReference type="Proteomes" id="UP000075787">
    <property type="component" value="Unassembled WGS sequence"/>
</dbReference>
<evidence type="ECO:0000256" key="7">
    <source>
        <dbReference type="ARBA" id="ARBA00023277"/>
    </source>
</evidence>
<evidence type="ECO:0000256" key="8">
    <source>
        <dbReference type="ARBA" id="ARBA00031423"/>
    </source>
</evidence>
<proteinExistence type="inferred from homology"/>
<feature type="non-terminal residue" evidence="11">
    <location>
        <position position="619"/>
    </location>
</feature>
<keyword evidence="7 10" id="KW-0119">Carbohydrate metabolism</keyword>
<dbReference type="Gene3D" id="3.20.20.80">
    <property type="entry name" value="Glycosidases"/>
    <property type="match status" value="1"/>
</dbReference>
<evidence type="ECO:0000313" key="11">
    <source>
        <dbReference type="EMBL" id="KYO52687.1"/>
    </source>
</evidence>
<dbReference type="NCBIfam" id="TIGR00217">
    <property type="entry name" value="malQ"/>
    <property type="match status" value="1"/>
</dbReference>
<dbReference type="GO" id="GO:0004134">
    <property type="term" value="F:4-alpha-glucanotransferase activity"/>
    <property type="evidence" value="ECO:0007669"/>
    <property type="project" value="UniProtKB-EC"/>
</dbReference>
<comment type="catalytic activity">
    <reaction evidence="1 10">
        <text>Transfers a segment of a (1-&gt;4)-alpha-D-glucan to a new position in an acceptor, which may be glucose or a (1-&gt;4)-alpha-D-glucan.</text>
        <dbReference type="EC" id="2.4.1.25"/>
    </reaction>
</comment>
<comment type="similarity">
    <text evidence="2 10">Belongs to the disproportionating enzyme family.</text>
</comment>
<dbReference type="OrthoDB" id="9800174at2"/>
<dbReference type="EC" id="2.4.1.25" evidence="3 10"/>
<accession>A0A162L180</accession>
<evidence type="ECO:0000313" key="12">
    <source>
        <dbReference type="Proteomes" id="UP000075787"/>
    </source>
</evidence>
<comment type="caution">
    <text evidence="11">The sequence shown here is derived from an EMBL/GenBank/DDBJ whole genome shotgun (WGS) entry which is preliminary data.</text>
</comment>
<evidence type="ECO:0000256" key="3">
    <source>
        <dbReference type="ARBA" id="ARBA00012560"/>
    </source>
</evidence>
<evidence type="ECO:0000256" key="10">
    <source>
        <dbReference type="RuleBase" id="RU361207"/>
    </source>
</evidence>
<dbReference type="AlphaFoldDB" id="A0A162L180"/>
<dbReference type="InterPro" id="IPR003385">
    <property type="entry name" value="Glyco_hydro_77"/>
</dbReference>
<dbReference type="PANTHER" id="PTHR32438">
    <property type="entry name" value="4-ALPHA-GLUCANOTRANSFERASE DPE1, CHLOROPLASTIC/AMYLOPLASTIC"/>
    <property type="match status" value="1"/>
</dbReference>
<evidence type="ECO:0000256" key="5">
    <source>
        <dbReference type="ARBA" id="ARBA00022676"/>
    </source>
</evidence>
<keyword evidence="5 10" id="KW-0328">Glycosyltransferase</keyword>
<name>A0A162L180_9PROT</name>
<organism evidence="11 12">
    <name type="scientific">Tistrella mobilis</name>
    <dbReference type="NCBI Taxonomy" id="171437"/>
    <lineage>
        <taxon>Bacteria</taxon>
        <taxon>Pseudomonadati</taxon>
        <taxon>Pseudomonadota</taxon>
        <taxon>Alphaproteobacteria</taxon>
        <taxon>Geminicoccales</taxon>
        <taxon>Geminicoccaceae</taxon>
        <taxon>Tistrella</taxon>
    </lineage>
</organism>
<dbReference type="GO" id="GO:0005975">
    <property type="term" value="P:carbohydrate metabolic process"/>
    <property type="evidence" value="ECO:0007669"/>
    <property type="project" value="InterPro"/>
</dbReference>
<sequence length="619" mass="65030">MQALAAAAGIATSWTDAAGQGHSVAPDTLRALLAVLDLPADSPAQIRESLARATALPPPRPDAAAGPRCFDLADALAWPAGQPPRAWGATAQLYGLRRSGDLGCGDTTALAGLARSLGEAGACCLGVSPVHALFGADPHRWSPYAPSSRLFLNELIIDPDDIAGGAETARALEAEGLAARARAAAAAPLVDWPEVAAIKRAVIDHLIGAHGARLAADPGYRAFRAARGRALDDHAVFEVLDARFRARGLTGGWPSWPHDFRDPRGSSVSNVAISDAEAVEAARLRQWLAFRGLAGAQSAATGAGMGVGLIADLAIGVDGSGAQSWSERSGILNGASIGAPPDLFNPLGQNWGLAAPSPRVMLETGCAGFRQMLDATLSAAGGIRIDHVLGLMRLWLIPDGASPAEGAYLRYPLAEMLDVVADVSQHRRAVVIGEDLGTVPDGFRAVLAARGLMGTRVLWFERDAAQDFRAPEAWEDGITATTTTHDLPTTAGWWRGLDIAWRDRLSLFGPGETADLAQETRRTDRTRLWTAFTRAGTATGPEPAPDRPGPVIDAALDFLGRSRAPLVLAPLEDLVGLEDQPNLPGTVHEHPNWRRRMPAPLPGLMATPAVGRRVGRVKG</sequence>
<evidence type="ECO:0000256" key="6">
    <source>
        <dbReference type="ARBA" id="ARBA00022679"/>
    </source>
</evidence>
<dbReference type="EMBL" id="LPZR01000149">
    <property type="protein sequence ID" value="KYO52687.1"/>
    <property type="molecule type" value="Genomic_DNA"/>
</dbReference>
<dbReference type="PANTHER" id="PTHR32438:SF5">
    <property type="entry name" value="4-ALPHA-GLUCANOTRANSFERASE DPE1, CHLOROPLASTIC_AMYLOPLASTIC"/>
    <property type="match status" value="1"/>
</dbReference>
<keyword evidence="6 10" id="KW-0808">Transferase</keyword>
<evidence type="ECO:0000256" key="2">
    <source>
        <dbReference type="ARBA" id="ARBA00005684"/>
    </source>
</evidence>
<evidence type="ECO:0000256" key="9">
    <source>
        <dbReference type="ARBA" id="ARBA00031501"/>
    </source>
</evidence>
<gene>
    <name evidence="11" type="ORF">AUP44_27590</name>
</gene>
<reference evidence="11 12" key="1">
    <citation type="submission" date="2015-12" db="EMBL/GenBank/DDBJ databases">
        <title>Genome sequence of Tistrella mobilis MCCC 1A02139.</title>
        <authorList>
            <person name="Lu L."/>
            <person name="Lai Q."/>
            <person name="Shao Z."/>
            <person name="Qian P."/>
        </authorList>
    </citation>
    <scope>NUCLEOTIDE SEQUENCE [LARGE SCALE GENOMIC DNA]</scope>
    <source>
        <strain evidence="11 12">MCCC 1A02139</strain>
    </source>
</reference>